<reference evidence="1 2" key="1">
    <citation type="submission" date="2020-02" db="EMBL/GenBank/DDBJ databases">
        <authorList>
            <person name="Ma Q."/>
            <person name="Huang Y."/>
            <person name="Song X."/>
            <person name="Pei D."/>
        </authorList>
    </citation>
    <scope>NUCLEOTIDE SEQUENCE [LARGE SCALE GENOMIC DNA]</scope>
    <source>
        <strain evidence="1">Sxm20200214</strain>
        <tissue evidence="1">Leaf</tissue>
    </source>
</reference>
<keyword evidence="2" id="KW-1185">Reference proteome</keyword>
<name>A0A8X7U035_BRACI</name>
<comment type="caution">
    <text evidence="1">The sequence shown here is derived from an EMBL/GenBank/DDBJ whole genome shotgun (WGS) entry which is preliminary data.</text>
</comment>
<dbReference type="OrthoDB" id="841242at2759"/>
<protein>
    <submittedName>
        <fullName evidence="1">Uncharacterized protein</fullName>
    </submittedName>
</protein>
<proteinExistence type="predicted"/>
<accession>A0A8X7U035</accession>
<dbReference type="PANTHER" id="PTHR38223:SF4">
    <property type="match status" value="1"/>
</dbReference>
<evidence type="ECO:0000313" key="1">
    <source>
        <dbReference type="EMBL" id="KAG2258216.1"/>
    </source>
</evidence>
<dbReference type="PANTHER" id="PTHR38223">
    <property type="match status" value="1"/>
</dbReference>
<sequence>MAGLQYSFFPTDFFYPRASPPATSLVAAATPNLKITQKRDDSVVVDKTIISSSRWFSPVLASRYELHNGTCRSQPLPSMIVNFQRIANPTDHELRRSWKDRKTLPSQRTSHLFELSSKSLKSPVSSQGAVRPIPISVMTSQNLGLSSLLGAP</sequence>
<dbReference type="EMBL" id="JAAMPC010000015">
    <property type="protein sequence ID" value="KAG2258216.1"/>
    <property type="molecule type" value="Genomic_DNA"/>
</dbReference>
<gene>
    <name evidence="1" type="ORF">Bca52824_077510</name>
</gene>
<evidence type="ECO:0000313" key="2">
    <source>
        <dbReference type="Proteomes" id="UP000886595"/>
    </source>
</evidence>
<dbReference type="AlphaFoldDB" id="A0A8X7U035"/>
<dbReference type="Proteomes" id="UP000886595">
    <property type="component" value="Unassembled WGS sequence"/>
</dbReference>
<organism evidence="1 2">
    <name type="scientific">Brassica carinata</name>
    <name type="common">Ethiopian mustard</name>
    <name type="synonym">Abyssinian cabbage</name>
    <dbReference type="NCBI Taxonomy" id="52824"/>
    <lineage>
        <taxon>Eukaryota</taxon>
        <taxon>Viridiplantae</taxon>
        <taxon>Streptophyta</taxon>
        <taxon>Embryophyta</taxon>
        <taxon>Tracheophyta</taxon>
        <taxon>Spermatophyta</taxon>
        <taxon>Magnoliopsida</taxon>
        <taxon>eudicotyledons</taxon>
        <taxon>Gunneridae</taxon>
        <taxon>Pentapetalae</taxon>
        <taxon>rosids</taxon>
        <taxon>malvids</taxon>
        <taxon>Brassicales</taxon>
        <taxon>Brassicaceae</taxon>
        <taxon>Brassiceae</taxon>
        <taxon>Brassica</taxon>
    </lineage>
</organism>